<dbReference type="GO" id="GO:0008610">
    <property type="term" value="P:lipid biosynthetic process"/>
    <property type="evidence" value="ECO:0007669"/>
    <property type="project" value="InterPro"/>
</dbReference>
<feature type="region of interest" description="Disordered" evidence="5">
    <location>
        <begin position="262"/>
        <end position="304"/>
    </location>
</feature>
<feature type="domain" description="Fatty acid hydroxylase" evidence="7">
    <location>
        <begin position="100"/>
        <end position="238"/>
    </location>
</feature>
<keyword evidence="4 6" id="KW-0472">Membrane</keyword>
<evidence type="ECO:0000313" key="9">
    <source>
        <dbReference type="Proteomes" id="UP000664914"/>
    </source>
</evidence>
<reference evidence="8" key="2">
    <citation type="submission" date="2021-04" db="EMBL/GenBank/DDBJ databases">
        <title>Isolation and genomic analysis of the ibuprofen-degrading bacterium Sphingomonas strain MPO218.</title>
        <authorList>
            <person name="Aulestia M."/>
            <person name="Flores A."/>
            <person name="Mangas E.L."/>
            <person name="Perez-Pulido A.J."/>
            <person name="Santero E."/>
            <person name="Camacho E.M."/>
        </authorList>
    </citation>
    <scope>NUCLEOTIDE SEQUENCE</scope>
    <source>
        <strain evidence="8">MPO218</strain>
    </source>
</reference>
<dbReference type="InterPro" id="IPR006694">
    <property type="entry name" value="Fatty_acid_hydroxylase"/>
</dbReference>
<dbReference type="GO" id="GO:0016491">
    <property type="term" value="F:oxidoreductase activity"/>
    <property type="evidence" value="ECO:0007669"/>
    <property type="project" value="InterPro"/>
</dbReference>
<keyword evidence="3 6" id="KW-1133">Transmembrane helix</keyword>
<sequence>MLTLFESLPLLGRVVVSQIIWLFLFTALFVPLERLAGVHRQPTRRPQMLVDIGYFFLSGLIPVFILSMPLGAITALSRQALPESYHLWITGLPVAVQVGLAILIGEFGFYWGHRIMHQVPWLWRFHAIHHEPVRMDWLVNTRAHPVDLVFTRMFGLSLVYIAGLGTPGSGSGSIIPLVVLFVGTFWGFFIHSNLNVRLGLLEHVLSSPRFHHWHHSRVDHVNRNYASTLPLYDRLFGTHHLPRQWPPSYGIAPENRPEVLIAAQYGEADEAPPAPVRDAAPAQEGSRASNTSNSCAIDPSTSMS</sequence>
<accession>A0A975D371</accession>
<evidence type="ECO:0000256" key="1">
    <source>
        <dbReference type="ARBA" id="ARBA00004370"/>
    </source>
</evidence>
<feature type="transmembrane region" description="Helical" evidence="6">
    <location>
        <begin position="12"/>
        <end position="32"/>
    </location>
</feature>
<evidence type="ECO:0000256" key="3">
    <source>
        <dbReference type="ARBA" id="ARBA00022989"/>
    </source>
</evidence>
<evidence type="ECO:0000256" key="2">
    <source>
        <dbReference type="ARBA" id="ARBA00022692"/>
    </source>
</evidence>
<dbReference type="RefSeq" id="WP_030091960.1">
    <property type="nucleotide sequence ID" value="NZ_CP059319.1"/>
</dbReference>
<comment type="subcellular location">
    <subcellularLocation>
        <location evidence="1">Membrane</location>
    </subcellularLocation>
</comment>
<gene>
    <name evidence="8" type="ORF">HRJ34_00730</name>
</gene>
<dbReference type="EMBL" id="CP059319">
    <property type="protein sequence ID" value="QTH22097.1"/>
    <property type="molecule type" value="Genomic_DNA"/>
</dbReference>
<feature type="transmembrane region" description="Helical" evidence="6">
    <location>
        <begin position="85"/>
        <end position="111"/>
    </location>
</feature>
<organism evidence="8 9">
    <name type="scientific">Rhizorhabdus wittichii</name>
    <dbReference type="NCBI Taxonomy" id="160791"/>
    <lineage>
        <taxon>Bacteria</taxon>
        <taxon>Pseudomonadati</taxon>
        <taxon>Pseudomonadota</taxon>
        <taxon>Alphaproteobacteria</taxon>
        <taxon>Sphingomonadales</taxon>
        <taxon>Sphingomonadaceae</taxon>
        <taxon>Rhizorhabdus</taxon>
    </lineage>
</organism>
<dbReference type="GO" id="GO:0005506">
    <property type="term" value="F:iron ion binding"/>
    <property type="evidence" value="ECO:0007669"/>
    <property type="project" value="InterPro"/>
</dbReference>
<dbReference type="GO" id="GO:0016020">
    <property type="term" value="C:membrane"/>
    <property type="evidence" value="ECO:0007669"/>
    <property type="project" value="UniProtKB-SubCell"/>
</dbReference>
<dbReference type="InterPro" id="IPR050307">
    <property type="entry name" value="Sterol_Desaturase_Related"/>
</dbReference>
<protein>
    <submittedName>
        <fullName evidence="8">Sterol desaturase family protein</fullName>
    </submittedName>
</protein>
<evidence type="ECO:0000256" key="6">
    <source>
        <dbReference type="SAM" id="Phobius"/>
    </source>
</evidence>
<evidence type="ECO:0000256" key="4">
    <source>
        <dbReference type="ARBA" id="ARBA00023136"/>
    </source>
</evidence>
<evidence type="ECO:0000259" key="7">
    <source>
        <dbReference type="Pfam" id="PF04116"/>
    </source>
</evidence>
<feature type="transmembrane region" description="Helical" evidence="6">
    <location>
        <begin position="149"/>
        <end position="167"/>
    </location>
</feature>
<proteinExistence type="predicted"/>
<dbReference type="Proteomes" id="UP000664914">
    <property type="component" value="Chromosome"/>
</dbReference>
<evidence type="ECO:0000313" key="8">
    <source>
        <dbReference type="EMBL" id="QTH22097.1"/>
    </source>
</evidence>
<feature type="transmembrane region" description="Helical" evidence="6">
    <location>
        <begin position="52"/>
        <end position="73"/>
    </location>
</feature>
<dbReference type="AlphaFoldDB" id="A0A975D371"/>
<dbReference type="PANTHER" id="PTHR11863">
    <property type="entry name" value="STEROL DESATURASE"/>
    <property type="match status" value="1"/>
</dbReference>
<keyword evidence="2 6" id="KW-0812">Transmembrane</keyword>
<dbReference type="Pfam" id="PF04116">
    <property type="entry name" value="FA_hydroxylase"/>
    <property type="match status" value="1"/>
</dbReference>
<feature type="transmembrane region" description="Helical" evidence="6">
    <location>
        <begin position="173"/>
        <end position="190"/>
    </location>
</feature>
<feature type="compositionally biased region" description="Polar residues" evidence="5">
    <location>
        <begin position="286"/>
        <end position="304"/>
    </location>
</feature>
<evidence type="ECO:0000256" key="5">
    <source>
        <dbReference type="SAM" id="MobiDB-lite"/>
    </source>
</evidence>
<name>A0A975D371_9SPHN</name>
<reference evidence="8" key="1">
    <citation type="submission" date="2020-07" db="EMBL/GenBank/DDBJ databases">
        <authorList>
            <person name="Camacho E."/>
        </authorList>
    </citation>
    <scope>NUCLEOTIDE SEQUENCE</scope>
    <source>
        <strain evidence="8">MPO218</strain>
    </source>
</reference>